<protein>
    <submittedName>
        <fullName evidence="2">Uncharacterized protein</fullName>
    </submittedName>
</protein>
<dbReference type="EMBL" id="CAIIXF020000011">
    <property type="protein sequence ID" value="CAH1798359.1"/>
    <property type="molecule type" value="Genomic_DNA"/>
</dbReference>
<dbReference type="InterPro" id="IPR006594">
    <property type="entry name" value="LisH"/>
</dbReference>
<evidence type="ECO:0000313" key="3">
    <source>
        <dbReference type="Proteomes" id="UP000749559"/>
    </source>
</evidence>
<dbReference type="OrthoDB" id="6287635at2759"/>
<feature type="region of interest" description="Disordered" evidence="1">
    <location>
        <begin position="753"/>
        <end position="780"/>
    </location>
</feature>
<feature type="region of interest" description="Disordered" evidence="1">
    <location>
        <begin position="1430"/>
        <end position="1605"/>
    </location>
</feature>
<feature type="compositionally biased region" description="Basic and acidic residues" evidence="1">
    <location>
        <begin position="1261"/>
        <end position="1283"/>
    </location>
</feature>
<feature type="compositionally biased region" description="Polar residues" evidence="1">
    <location>
        <begin position="1468"/>
        <end position="1489"/>
    </location>
</feature>
<feature type="region of interest" description="Disordered" evidence="1">
    <location>
        <begin position="437"/>
        <end position="459"/>
    </location>
</feature>
<feature type="compositionally biased region" description="Polar residues" evidence="1">
    <location>
        <begin position="703"/>
        <end position="717"/>
    </location>
</feature>
<feature type="compositionally biased region" description="Polar residues" evidence="1">
    <location>
        <begin position="1430"/>
        <end position="1453"/>
    </location>
</feature>
<feature type="compositionally biased region" description="Polar residues" evidence="1">
    <location>
        <begin position="343"/>
        <end position="384"/>
    </location>
</feature>
<feature type="compositionally biased region" description="Polar residues" evidence="1">
    <location>
        <begin position="1515"/>
        <end position="1528"/>
    </location>
</feature>
<feature type="compositionally biased region" description="Basic and acidic residues" evidence="1">
    <location>
        <begin position="437"/>
        <end position="447"/>
    </location>
</feature>
<feature type="compositionally biased region" description="Basic and acidic residues" evidence="1">
    <location>
        <begin position="1305"/>
        <end position="1320"/>
    </location>
</feature>
<evidence type="ECO:0000256" key="1">
    <source>
        <dbReference type="SAM" id="MobiDB-lite"/>
    </source>
</evidence>
<proteinExistence type="predicted"/>
<feature type="compositionally biased region" description="Basic and acidic residues" evidence="1">
    <location>
        <begin position="1556"/>
        <end position="1573"/>
    </location>
</feature>
<feature type="region of interest" description="Disordered" evidence="1">
    <location>
        <begin position="1226"/>
        <end position="1351"/>
    </location>
</feature>
<organism evidence="2 3">
    <name type="scientific">Owenia fusiformis</name>
    <name type="common">Polychaete worm</name>
    <dbReference type="NCBI Taxonomy" id="6347"/>
    <lineage>
        <taxon>Eukaryota</taxon>
        <taxon>Metazoa</taxon>
        <taxon>Spiralia</taxon>
        <taxon>Lophotrochozoa</taxon>
        <taxon>Annelida</taxon>
        <taxon>Polychaeta</taxon>
        <taxon>Sedentaria</taxon>
        <taxon>Canalipalpata</taxon>
        <taxon>Sabellida</taxon>
        <taxon>Oweniida</taxon>
        <taxon>Oweniidae</taxon>
        <taxon>Owenia</taxon>
    </lineage>
</organism>
<feature type="region of interest" description="Disordered" evidence="1">
    <location>
        <begin position="136"/>
        <end position="159"/>
    </location>
</feature>
<feature type="region of interest" description="Disordered" evidence="1">
    <location>
        <begin position="1043"/>
        <end position="1063"/>
    </location>
</feature>
<feature type="compositionally biased region" description="Polar residues" evidence="1">
    <location>
        <begin position="758"/>
        <end position="780"/>
    </location>
</feature>
<sequence>MTTMNYLLPSEIARLVLGYLKEVNCHRTYNVFLEESADIQEYALLLKIGREYPTTIDGESLVTKLNNYCLRKASGSASQSGSNKYNNVINLLQSGTTNVTNALQAGTTNVSPHTNTLQLGTVNVNSQTQYVLHSETPDSSLLQSGTGTSFTQSSVRQGRPTRIDTAVSRPICTSQVAPTVQRPLNPVSSNVLLSMPDITTAVSNRRGQNKQSSRTRHLNMCLQVSQSLQGFNKPPSHTITSNSMKIANTNGNIANTNENIANTNENSDTFGNANTSENDIQFDDQASIGSPCQSLRIIESPFKSPNRPEATSSPLKRATRQRVRRKLTSPNKPGYRKEFPNVISGSSESLPGVEQNSENSGVSRENVKTNSQLNTGMSNSVGSRNNTQSNNSSNTQLGAISRDGTKTVKELIDISKGGLIDRREEPIERREELIERRESMEQIRKQQEQTPPKKPTSSVYSATAMFGEMSPADSCSTAFTSELNTPNKDRLSTLRRTPKRKSHAPKRRSFPTATLDELRPPTGRPETTSEKTSRPPVEDLIDMPNIIQDLLNNPDIHNKLAENINKASSAIHVPPKAQKTGVQKKVSSPAVKKRVRSGQATLTAPVSDLEPGPVPHERSLEAILGIEENTMDETAIKDIVTMTQTDPAFDALFDLFKVDKDDFIEKEYLSKSASKKSLTLQHQQMHSNSATTPQQQQQQFQQVHSNRSATPQRQQQVHLNEKLHMSPEMHSTRNLQNIQHEVHKMENILSPCVPDTQIEPSENNPSTSLNSSSELPQNNNNQSAKIHLLDGAAMPLCTTAGSTRIPAKTSNRKINSSMDENEINDSLEIECASDIQIVKELQTKSGNATGKKSVKGTTKKKPKLKATLSLPKKTIGAKNKGAVKKKSLKTESLDGASTISAKQASDLGLVTATCPATSRTPRKIAPKLGGASVYMMSPSKPSPYNVQPATLVQLTPSKQIVTSSNTTGAVQSLHFSPKQIPITVTLNNQVIPSTNPIIIQTQGPPIGPNITQGSMGVTQTNSGSLGVTSCNPGTGTRQTTLSETIQNVERTRPALEQGVPRDVQDIRKLESELVSENINRLKAQQKVSTGRKKSSSNSKDENDLPSVPPIGGNSDEMLPSIEPHSPSELQNKLKKVSKSSAIKIATHIRTLSFDSSKEEITYKGYHTRNRGSKTRTIQNVVPTTEHSSISQNINPKLTNPVSSVCEQEGKTWNNVVMVNTLGKGVKSDDKHELDELNDDPGMNEKDLESSVEELTPGDMETESRSSCENQVKERLSTKTDKKSPSRKSKRNTRKDSKSGKSKISKSKESSKILKKSKELKSTLPEAPFVPTSIEQSTPRKSNNVESDDRSFETEVAEALVALGTEVRTPNKDGVIVSIPDFTPEKCFVEKGFKTPTKNFASPSKCMSPRTAQLQSLIDLANIQHEEIQMANTTRSNGASPSGKSIMKSPSTSGLKAVKFSSIKDRSPSAKTSSKRVQFSPSVVDNSHSNSPKKLDSKRKSKTKSKKTSKIPKVIQETTQTLNKSQSSDVPAPHVSSDDPQLPTSTTKVNGELEASDVDKQNNSSHEDGPHETPKPTSRKRKREPDGEETRKKKPKKYKTKSKSKKLPVNLGEMDIDAFLAKIHQ</sequence>
<feature type="region of interest" description="Disordered" evidence="1">
    <location>
        <begin position="674"/>
        <end position="717"/>
    </location>
</feature>
<feature type="compositionally biased region" description="Polar residues" evidence="1">
    <location>
        <begin position="1537"/>
        <end position="1548"/>
    </location>
</feature>
<keyword evidence="3" id="KW-1185">Reference proteome</keyword>
<feature type="compositionally biased region" description="Basic residues" evidence="1">
    <location>
        <begin position="496"/>
        <end position="509"/>
    </location>
</feature>
<feature type="compositionally biased region" description="Basic residues" evidence="1">
    <location>
        <begin position="1591"/>
        <end position="1605"/>
    </location>
</feature>
<feature type="compositionally biased region" description="Polar residues" evidence="1">
    <location>
        <begin position="473"/>
        <end position="486"/>
    </location>
</feature>
<name>A0A8J1TEB8_OWEFU</name>
<feature type="compositionally biased region" description="Basic residues" evidence="1">
    <location>
        <begin position="317"/>
        <end position="327"/>
    </location>
</feature>
<gene>
    <name evidence="2" type="ORF">OFUS_LOCUS22511</name>
</gene>
<feature type="compositionally biased region" description="Polar residues" evidence="1">
    <location>
        <begin position="1332"/>
        <end position="1344"/>
    </location>
</feature>
<evidence type="ECO:0000313" key="2">
    <source>
        <dbReference type="EMBL" id="CAH1798359.1"/>
    </source>
</evidence>
<accession>A0A8J1TEB8</accession>
<feature type="region of interest" description="Disordered" evidence="1">
    <location>
        <begin position="299"/>
        <end position="402"/>
    </location>
</feature>
<feature type="compositionally biased region" description="Low complexity" evidence="1">
    <location>
        <begin position="143"/>
        <end position="154"/>
    </location>
</feature>
<feature type="region of interest" description="Disordered" evidence="1">
    <location>
        <begin position="473"/>
        <end position="537"/>
    </location>
</feature>
<feature type="compositionally biased region" description="Polar residues" evidence="1">
    <location>
        <begin position="681"/>
        <end position="693"/>
    </location>
</feature>
<reference evidence="2" key="1">
    <citation type="submission" date="2022-03" db="EMBL/GenBank/DDBJ databases">
        <authorList>
            <person name="Martin C."/>
        </authorList>
    </citation>
    <scope>NUCLEOTIDE SEQUENCE</scope>
</reference>
<feature type="compositionally biased region" description="Basic residues" evidence="1">
    <location>
        <begin position="1495"/>
        <end position="1509"/>
    </location>
</feature>
<feature type="region of interest" description="Disordered" evidence="1">
    <location>
        <begin position="1081"/>
        <end position="1127"/>
    </location>
</feature>
<comment type="caution">
    <text evidence="2">The sequence shown here is derived from an EMBL/GenBank/DDBJ whole genome shotgun (WGS) entry which is preliminary data.</text>
</comment>
<dbReference type="Proteomes" id="UP000749559">
    <property type="component" value="Unassembled WGS sequence"/>
</dbReference>
<feature type="compositionally biased region" description="Low complexity" evidence="1">
    <location>
        <begin position="385"/>
        <end position="396"/>
    </location>
</feature>
<dbReference type="PROSITE" id="PS50896">
    <property type="entry name" value="LISH"/>
    <property type="match status" value="1"/>
</dbReference>
<feature type="compositionally biased region" description="Basic and acidic residues" evidence="1">
    <location>
        <begin position="527"/>
        <end position="537"/>
    </location>
</feature>